<sequence length="90" mass="9848">MANCIRRNALFFLTLLFLLSVSNLVQSATQSVATVVQQHHTRSHACSFASSVAKNVFVFLLALSATNKLVHVTTTGRLKKAVQNVLKTSF</sequence>
<proteinExistence type="predicted"/>
<keyword evidence="1" id="KW-0732">Signal</keyword>
<reference evidence="3" key="1">
    <citation type="journal article" date="2016" name="Proc. Natl. Acad. Sci. U.S.A.">
        <title>Chromosome-level assembly of Arabidopsis thaliana Ler reveals the extent of translocation and inversion polymorphisms.</title>
        <authorList>
            <person name="Zapata L."/>
            <person name="Ding J."/>
            <person name="Willing E.M."/>
            <person name="Hartwig B."/>
            <person name="Bezdan D."/>
            <person name="Jiao W.B."/>
            <person name="Patel V."/>
            <person name="Velikkakam James G."/>
            <person name="Koornneef M."/>
            <person name="Ossowski S."/>
            <person name="Schneeberger K."/>
        </authorList>
    </citation>
    <scope>NUCLEOTIDE SEQUENCE [LARGE SCALE GENOMIC DNA]</scope>
    <source>
        <strain evidence="3">cv. Landsberg erecta</strain>
    </source>
</reference>
<feature type="signal peptide" evidence="1">
    <location>
        <begin position="1"/>
        <end position="27"/>
    </location>
</feature>
<evidence type="ECO:0008006" key="4">
    <source>
        <dbReference type="Google" id="ProtNLM"/>
    </source>
</evidence>
<gene>
    <name evidence="2" type="ordered locus">AXX17_At3g02180</name>
</gene>
<dbReference type="AlphaFoldDB" id="A0A178VK40"/>
<organism evidence="2 3">
    <name type="scientific">Arabidopsis thaliana</name>
    <name type="common">Mouse-ear cress</name>
    <dbReference type="NCBI Taxonomy" id="3702"/>
    <lineage>
        <taxon>Eukaryota</taxon>
        <taxon>Viridiplantae</taxon>
        <taxon>Streptophyta</taxon>
        <taxon>Embryophyta</taxon>
        <taxon>Tracheophyta</taxon>
        <taxon>Spermatophyta</taxon>
        <taxon>Magnoliopsida</taxon>
        <taxon>eudicotyledons</taxon>
        <taxon>Gunneridae</taxon>
        <taxon>Pentapetalae</taxon>
        <taxon>rosids</taxon>
        <taxon>malvids</taxon>
        <taxon>Brassicales</taxon>
        <taxon>Brassicaceae</taxon>
        <taxon>Camelineae</taxon>
        <taxon>Arabidopsis</taxon>
    </lineage>
</organism>
<dbReference type="ExpressionAtlas" id="A0A178VK40">
    <property type="expression patterns" value="baseline and differential"/>
</dbReference>
<protein>
    <recommendedName>
        <fullName evidence="4">Transmembrane protein</fullName>
    </recommendedName>
</protein>
<accession>A0A178VK40</accession>
<feature type="chain" id="PRO_5008094982" description="Transmembrane protein" evidence="1">
    <location>
        <begin position="28"/>
        <end position="90"/>
    </location>
</feature>
<evidence type="ECO:0000313" key="3">
    <source>
        <dbReference type="Proteomes" id="UP000078284"/>
    </source>
</evidence>
<dbReference type="Proteomes" id="UP000078284">
    <property type="component" value="Chromosome 3"/>
</dbReference>
<dbReference type="EMBL" id="LUHQ01000003">
    <property type="protein sequence ID" value="OAP06216.1"/>
    <property type="molecule type" value="Genomic_DNA"/>
</dbReference>
<comment type="caution">
    <text evidence="2">The sequence shown here is derived from an EMBL/GenBank/DDBJ whole genome shotgun (WGS) entry which is preliminary data.</text>
</comment>
<name>A0A178VK40_ARATH</name>
<evidence type="ECO:0000313" key="2">
    <source>
        <dbReference type="EMBL" id="OAP06216.1"/>
    </source>
</evidence>
<evidence type="ECO:0000256" key="1">
    <source>
        <dbReference type="SAM" id="SignalP"/>
    </source>
</evidence>